<feature type="region of interest" description="Disordered" evidence="1">
    <location>
        <begin position="420"/>
        <end position="445"/>
    </location>
</feature>
<feature type="compositionally biased region" description="Polar residues" evidence="1">
    <location>
        <begin position="199"/>
        <end position="210"/>
    </location>
</feature>
<dbReference type="EMBL" id="JALLPJ020001268">
    <property type="protein sequence ID" value="KAL3772336.1"/>
    <property type="molecule type" value="Genomic_DNA"/>
</dbReference>
<evidence type="ECO:0000256" key="1">
    <source>
        <dbReference type="SAM" id="MobiDB-lite"/>
    </source>
</evidence>
<keyword evidence="3" id="KW-1185">Reference proteome</keyword>
<feature type="region of interest" description="Disordered" evidence="1">
    <location>
        <begin position="260"/>
        <end position="279"/>
    </location>
</feature>
<feature type="compositionally biased region" description="Low complexity" evidence="1">
    <location>
        <begin position="147"/>
        <end position="156"/>
    </location>
</feature>
<proteinExistence type="predicted"/>
<dbReference type="Proteomes" id="UP001530400">
    <property type="component" value="Unassembled WGS sequence"/>
</dbReference>
<protein>
    <submittedName>
        <fullName evidence="2">Uncharacterized protein</fullName>
    </submittedName>
</protein>
<feature type="region of interest" description="Disordered" evidence="1">
    <location>
        <begin position="122"/>
        <end position="213"/>
    </location>
</feature>
<feature type="region of interest" description="Disordered" evidence="1">
    <location>
        <begin position="307"/>
        <end position="330"/>
    </location>
</feature>
<feature type="compositionally biased region" description="Low complexity" evidence="1">
    <location>
        <begin position="72"/>
        <end position="83"/>
    </location>
</feature>
<comment type="caution">
    <text evidence="2">The sequence shown here is derived from an EMBL/GenBank/DDBJ whole genome shotgun (WGS) entry which is preliminary data.</text>
</comment>
<evidence type="ECO:0000313" key="2">
    <source>
        <dbReference type="EMBL" id="KAL3772336.1"/>
    </source>
</evidence>
<feature type="region of interest" description="Disordered" evidence="1">
    <location>
        <begin position="539"/>
        <end position="560"/>
    </location>
</feature>
<evidence type="ECO:0000313" key="3">
    <source>
        <dbReference type="Proteomes" id="UP001530400"/>
    </source>
</evidence>
<feature type="compositionally biased region" description="Polar residues" evidence="1">
    <location>
        <begin position="307"/>
        <end position="317"/>
    </location>
</feature>
<feature type="region of interest" description="Disordered" evidence="1">
    <location>
        <begin position="55"/>
        <end position="91"/>
    </location>
</feature>
<feature type="compositionally biased region" description="Polar residues" evidence="1">
    <location>
        <begin position="169"/>
        <end position="179"/>
    </location>
</feature>
<gene>
    <name evidence="2" type="ORF">ACHAWO_005995</name>
</gene>
<organism evidence="2 3">
    <name type="scientific">Cyclotella atomus</name>
    <dbReference type="NCBI Taxonomy" id="382360"/>
    <lineage>
        <taxon>Eukaryota</taxon>
        <taxon>Sar</taxon>
        <taxon>Stramenopiles</taxon>
        <taxon>Ochrophyta</taxon>
        <taxon>Bacillariophyta</taxon>
        <taxon>Coscinodiscophyceae</taxon>
        <taxon>Thalassiosirophycidae</taxon>
        <taxon>Stephanodiscales</taxon>
        <taxon>Stephanodiscaceae</taxon>
        <taxon>Cyclotella</taxon>
    </lineage>
</organism>
<reference evidence="2 3" key="1">
    <citation type="submission" date="2024-10" db="EMBL/GenBank/DDBJ databases">
        <title>Updated reference genomes for cyclostephanoid diatoms.</title>
        <authorList>
            <person name="Roberts W.R."/>
            <person name="Alverson A.J."/>
        </authorList>
    </citation>
    <scope>NUCLEOTIDE SEQUENCE [LARGE SCALE GENOMIC DNA]</scope>
    <source>
        <strain evidence="2 3">AJA010-31</strain>
    </source>
</reference>
<accession>A0ABD3N8I3</accession>
<sequence length="688" mass="76540">MLSKTPKSKKWRARFLPFPFSLSSHLLPLPTMTNSTALILIGWDDVLCRPIFRRGPAPADAKKRPGRKKSDVTVGTSSSSHTVNFSHPPPAPDEFKLGRGCLIERLADDTVLDVGSIDKDVEEKVPKRRRQSRAGSVTSALAKKSRSPSYSDSCDNSSKDDSRSCSSNQIDENNTTAALESNDFDDELTGVRFDDNSETSEIQSNNSIGTDTLAETRRHAEIETAALEDDASRFSSTVSVTFDEGDHSVKNQSICSPTSSIRFDQSSPKIGSQHSIESDPACNSNRIDCSIENELAYMKSGYLTKTDSVDASESNGTKSGGKFSKDTNASYSCKKTDATHRMQVSSPAKQCASYSNQAIPSFRLAESTSSNETISHNTNNEHMLNSPMLLKSNRERFEPSDIDTVNISPFDDFGDPAEGQDVAKQRSYGQGFKPNWASSKSSKRHKAILDPEAGEKQLVGWDDIKCRPIYQVFKSEPSQSDISMDVRSDTEEKFASARNKLQKRRTYSSSFRKSETFKQAYHNMDLNSPVTRRVTLENEQMHDDQDETSSNELNGKDSLDLRLPELSTSTLLKHDSYSCDEDLENRIQPTSKSSIESARAFFRYLDANHNLTISCDNVSESGSVTHANVVRTTRRISHSDKLLNEYDEYCKTVDGTGIDPIAIDEFAKHWNMYFTGRGIIRDGLLDED</sequence>
<dbReference type="AlphaFoldDB" id="A0ABD3N8I3"/>
<name>A0ABD3N8I3_9STRA</name>
<feature type="compositionally biased region" description="Basic and acidic residues" evidence="1">
    <location>
        <begin position="60"/>
        <end position="71"/>
    </location>
</feature>